<evidence type="ECO:0000313" key="2">
    <source>
        <dbReference type="EnsemblPlants" id="AES66258"/>
    </source>
</evidence>
<proteinExistence type="predicted"/>
<reference evidence="2" key="3">
    <citation type="submission" date="2015-04" db="UniProtKB">
        <authorList>
            <consortium name="EnsemblPlants"/>
        </authorList>
    </citation>
    <scope>IDENTIFICATION</scope>
    <source>
        <strain evidence="2">cv. Jemalong A17</strain>
    </source>
</reference>
<evidence type="ECO:0000313" key="3">
    <source>
        <dbReference type="Proteomes" id="UP000002051"/>
    </source>
</evidence>
<sequence>MDNVVENEDPAKNKSVLMEGVKKSASHALTIDKSNDIAMMLWCLWCRRSADQTHNNNTKPAATNSSVTANVDAAMFEEQRCFGIGMCIRNYRDHFSKAATFWQDGSPLHKKGEQ</sequence>
<evidence type="ECO:0000313" key="1">
    <source>
        <dbReference type="EMBL" id="AES66258.2"/>
    </source>
</evidence>
<gene>
    <name evidence="1" type="ordered locus">MTR_2g064920</name>
</gene>
<accession>A0A0C3V4G8</accession>
<dbReference type="HOGENOM" id="CLU_2124730_0_0_1"/>
<protein>
    <submittedName>
        <fullName evidence="1 2">Uncharacterized protein</fullName>
    </submittedName>
</protein>
<reference evidence="1 3" key="2">
    <citation type="journal article" date="2014" name="BMC Genomics">
        <title>An improved genome release (version Mt4.0) for the model legume Medicago truncatula.</title>
        <authorList>
            <person name="Tang H."/>
            <person name="Krishnakumar V."/>
            <person name="Bidwell S."/>
            <person name="Rosen B."/>
            <person name="Chan A."/>
            <person name="Zhou S."/>
            <person name="Gentzbittel L."/>
            <person name="Childs K.L."/>
            <person name="Yandell M."/>
            <person name="Gundlach H."/>
            <person name="Mayer K.F."/>
            <person name="Schwartz D.C."/>
            <person name="Town C.D."/>
        </authorList>
    </citation>
    <scope>GENOME REANNOTATION</scope>
    <source>
        <strain evidence="2 3">cv. Jemalong A17</strain>
    </source>
</reference>
<dbReference type="EMBL" id="CM001218">
    <property type="protein sequence ID" value="AES66258.2"/>
    <property type="molecule type" value="Genomic_DNA"/>
</dbReference>
<dbReference type="PaxDb" id="3880-AES66258"/>
<keyword evidence="3" id="KW-1185">Reference proteome</keyword>
<name>G7IJ70_MEDTR</name>
<reference evidence="1 3" key="1">
    <citation type="journal article" date="2011" name="Nature">
        <title>The Medicago genome provides insight into the evolution of rhizobial symbioses.</title>
        <authorList>
            <person name="Young N.D."/>
            <person name="Debelle F."/>
            <person name="Oldroyd G.E."/>
            <person name="Geurts R."/>
            <person name="Cannon S.B."/>
            <person name="Udvardi M.K."/>
            <person name="Benedito V.A."/>
            <person name="Mayer K.F."/>
            <person name="Gouzy J."/>
            <person name="Schoof H."/>
            <person name="Van de Peer Y."/>
            <person name="Proost S."/>
            <person name="Cook D.R."/>
            <person name="Meyers B.C."/>
            <person name="Spannagl M."/>
            <person name="Cheung F."/>
            <person name="De Mita S."/>
            <person name="Krishnakumar V."/>
            <person name="Gundlach H."/>
            <person name="Zhou S."/>
            <person name="Mudge J."/>
            <person name="Bharti A.K."/>
            <person name="Murray J.D."/>
            <person name="Naoumkina M.A."/>
            <person name="Rosen B."/>
            <person name="Silverstein K.A."/>
            <person name="Tang H."/>
            <person name="Rombauts S."/>
            <person name="Zhao P.X."/>
            <person name="Zhou P."/>
            <person name="Barbe V."/>
            <person name="Bardou P."/>
            <person name="Bechner M."/>
            <person name="Bellec A."/>
            <person name="Berger A."/>
            <person name="Berges H."/>
            <person name="Bidwell S."/>
            <person name="Bisseling T."/>
            <person name="Choisne N."/>
            <person name="Couloux A."/>
            <person name="Denny R."/>
            <person name="Deshpande S."/>
            <person name="Dai X."/>
            <person name="Doyle J.J."/>
            <person name="Dudez A.M."/>
            <person name="Farmer A.D."/>
            <person name="Fouteau S."/>
            <person name="Franken C."/>
            <person name="Gibelin C."/>
            <person name="Gish J."/>
            <person name="Goldstein S."/>
            <person name="Gonzalez A.J."/>
            <person name="Green P.J."/>
            <person name="Hallab A."/>
            <person name="Hartog M."/>
            <person name="Hua A."/>
            <person name="Humphray S.J."/>
            <person name="Jeong D.H."/>
            <person name="Jing Y."/>
            <person name="Jocker A."/>
            <person name="Kenton S.M."/>
            <person name="Kim D.J."/>
            <person name="Klee K."/>
            <person name="Lai H."/>
            <person name="Lang C."/>
            <person name="Lin S."/>
            <person name="Macmil S.L."/>
            <person name="Magdelenat G."/>
            <person name="Matthews L."/>
            <person name="McCorrison J."/>
            <person name="Monaghan E.L."/>
            <person name="Mun J.H."/>
            <person name="Najar F.Z."/>
            <person name="Nicholson C."/>
            <person name="Noirot C."/>
            <person name="O'Bleness M."/>
            <person name="Paule C.R."/>
            <person name="Poulain J."/>
            <person name="Prion F."/>
            <person name="Qin B."/>
            <person name="Qu C."/>
            <person name="Retzel E.F."/>
            <person name="Riddle C."/>
            <person name="Sallet E."/>
            <person name="Samain S."/>
            <person name="Samson N."/>
            <person name="Sanders I."/>
            <person name="Saurat O."/>
            <person name="Scarpelli C."/>
            <person name="Schiex T."/>
            <person name="Segurens B."/>
            <person name="Severin A.J."/>
            <person name="Sherrier D.J."/>
            <person name="Shi R."/>
            <person name="Sims S."/>
            <person name="Singer S.R."/>
            <person name="Sinharoy S."/>
            <person name="Sterck L."/>
            <person name="Viollet A."/>
            <person name="Wang B.B."/>
            <person name="Wang K."/>
            <person name="Wang M."/>
            <person name="Wang X."/>
            <person name="Warfsmann J."/>
            <person name="Weissenbach J."/>
            <person name="White D.D."/>
            <person name="White J.D."/>
            <person name="Wiley G.B."/>
            <person name="Wincker P."/>
            <person name="Xing Y."/>
            <person name="Yang L."/>
            <person name="Yao Z."/>
            <person name="Ying F."/>
            <person name="Zhai J."/>
            <person name="Zhou L."/>
            <person name="Zuber A."/>
            <person name="Denarie J."/>
            <person name="Dixon R.A."/>
            <person name="May G.D."/>
            <person name="Schwartz D.C."/>
            <person name="Rogers J."/>
            <person name="Quetier F."/>
            <person name="Town C.D."/>
            <person name="Roe B.A."/>
        </authorList>
    </citation>
    <scope>NUCLEOTIDE SEQUENCE [LARGE SCALE GENOMIC DNA]</scope>
    <source>
        <strain evidence="1">A17</strain>
        <strain evidence="2 3">cv. Jemalong A17</strain>
    </source>
</reference>
<accession>G7IJ70</accession>
<organism evidence="1 3">
    <name type="scientific">Medicago truncatula</name>
    <name type="common">Barrel medic</name>
    <name type="synonym">Medicago tribuloides</name>
    <dbReference type="NCBI Taxonomy" id="3880"/>
    <lineage>
        <taxon>Eukaryota</taxon>
        <taxon>Viridiplantae</taxon>
        <taxon>Streptophyta</taxon>
        <taxon>Embryophyta</taxon>
        <taxon>Tracheophyta</taxon>
        <taxon>Spermatophyta</taxon>
        <taxon>Magnoliopsida</taxon>
        <taxon>eudicotyledons</taxon>
        <taxon>Gunneridae</taxon>
        <taxon>Pentapetalae</taxon>
        <taxon>rosids</taxon>
        <taxon>fabids</taxon>
        <taxon>Fabales</taxon>
        <taxon>Fabaceae</taxon>
        <taxon>Papilionoideae</taxon>
        <taxon>50 kb inversion clade</taxon>
        <taxon>NPAAA clade</taxon>
        <taxon>Hologalegina</taxon>
        <taxon>IRL clade</taxon>
        <taxon>Trifolieae</taxon>
        <taxon>Medicago</taxon>
    </lineage>
</organism>
<dbReference type="AlphaFoldDB" id="G7IJ70"/>
<dbReference type="EnsemblPlants" id="AES66258">
    <property type="protein sequence ID" value="AES66258"/>
    <property type="gene ID" value="MTR_2g064920"/>
</dbReference>
<dbReference type="Proteomes" id="UP000002051">
    <property type="component" value="Chromosome 2"/>
</dbReference>